<organism evidence="2 3">
    <name type="scientific">Peribacillus psychrosaccharolyticus</name>
    <name type="common">Bacillus psychrosaccharolyticus</name>
    <dbReference type="NCBI Taxonomy" id="1407"/>
    <lineage>
        <taxon>Bacteria</taxon>
        <taxon>Bacillati</taxon>
        <taxon>Bacillota</taxon>
        <taxon>Bacilli</taxon>
        <taxon>Bacillales</taxon>
        <taxon>Bacillaceae</taxon>
        <taxon>Peribacillus</taxon>
    </lineage>
</organism>
<dbReference type="InterPro" id="IPR029491">
    <property type="entry name" value="Helicase_HTH"/>
</dbReference>
<keyword evidence="3" id="KW-1185">Reference proteome</keyword>
<evidence type="ECO:0000313" key="2">
    <source>
        <dbReference type="EMBL" id="QQT00120.1"/>
    </source>
</evidence>
<proteinExistence type="predicted"/>
<dbReference type="Proteomes" id="UP000595254">
    <property type="component" value="Chromosome"/>
</dbReference>
<feature type="domain" description="Helicase Helix-turn-helix" evidence="1">
    <location>
        <begin position="260"/>
        <end position="349"/>
    </location>
</feature>
<protein>
    <submittedName>
        <fullName evidence="2">Helix-turn-helix domain-containing protein</fullName>
    </submittedName>
</protein>
<dbReference type="EMBL" id="CP068053">
    <property type="protein sequence ID" value="QQT00120.1"/>
    <property type="molecule type" value="Genomic_DNA"/>
</dbReference>
<dbReference type="PIRSF" id="PIRSF021350">
    <property type="entry name" value="UCP021350"/>
    <property type="match status" value="1"/>
</dbReference>
<sequence>MLTYFEIIVLYGIKVFDGERSIYAIYHMLKGKKSSQTIQDAHLFGLSPLFGTLPSILRKDLEQTITGFARKEYIKKHTREDRYQITESGNVHLLESFKHCPLPKDLNGIRFRDSTVPFWERLSLLIQTLSHIVHSENRFYPIQRNLQVQGWVKHFLAVNQKNRNELAECLLSELTGYLETREPLEQNIFVWRLTGNRRIGSTYPQLAGELKLDEGYIRYVFLGTLHGLIKASMEEPARYSILRGVVKDLHKESERQLTQSTKVTLDYVLKGMELEEIAGFRRLKLNTIEDHIVEIVLTDSSFPIDSYVSAEAQQRIAEAVKSCSTRQLTPIKRALEDDEISFFQIRLVLAKSGGII</sequence>
<dbReference type="AlphaFoldDB" id="A0A974NM05"/>
<dbReference type="Pfam" id="PF14493">
    <property type="entry name" value="HTH_40"/>
    <property type="match status" value="1"/>
</dbReference>
<name>A0A974NM05_PERPY</name>
<evidence type="ECO:0000259" key="1">
    <source>
        <dbReference type="Pfam" id="PF14493"/>
    </source>
</evidence>
<accession>A0A974NM05</accession>
<dbReference type="InterPro" id="IPR008308">
    <property type="entry name" value="YpbB-like"/>
</dbReference>
<reference evidence="2 3" key="1">
    <citation type="submission" date="2021-01" db="EMBL/GenBank/DDBJ databases">
        <title>FDA dAtabase for Regulatory Grade micrObial Sequences (FDA-ARGOS): Supporting development and validation of Infectious Disease Dx tests.</title>
        <authorList>
            <person name="Nelson B."/>
            <person name="Plummer A."/>
            <person name="Tallon L."/>
            <person name="Sadzewicz L."/>
            <person name="Zhao X."/>
            <person name="Boylan J."/>
            <person name="Ott S."/>
            <person name="Bowen H."/>
            <person name="Vavikolanu K."/>
            <person name="Mehta A."/>
            <person name="Aluvathingal J."/>
            <person name="Nadendla S."/>
            <person name="Myers T."/>
            <person name="Yan Y."/>
            <person name="Sichtig H."/>
        </authorList>
    </citation>
    <scope>NUCLEOTIDE SEQUENCE [LARGE SCALE GENOMIC DNA]</scope>
    <source>
        <strain evidence="2 3">FDAARGOS_1161</strain>
    </source>
</reference>
<dbReference type="RefSeq" id="WP_201647719.1">
    <property type="nucleotide sequence ID" value="NZ_CP068053.1"/>
</dbReference>
<dbReference type="Gene3D" id="1.10.10.1390">
    <property type="entry name" value="ATP-dependent DNA helicase RecQ"/>
    <property type="match status" value="1"/>
</dbReference>
<evidence type="ECO:0000313" key="3">
    <source>
        <dbReference type="Proteomes" id="UP000595254"/>
    </source>
</evidence>
<dbReference type="KEGG" id="ppsr:I6J18_21485"/>
<gene>
    <name evidence="2" type="ORF">I6J18_21485</name>
</gene>